<sequence>MLPPASAWLREADDAEPVTVGSLIDQAELGVEPSEPGGEAGDELRENGFHYSLWLGDAARLHYDDEATPVAAVLGTQAGVKQVEQEDREVLNIRAPRLCPEGALAVLALSLLDPRVREPD</sequence>
<dbReference type="OrthoDB" id="4932852at2"/>
<keyword evidence="2" id="KW-1185">Reference proteome</keyword>
<proteinExistence type="predicted"/>
<evidence type="ECO:0000313" key="2">
    <source>
        <dbReference type="Proteomes" id="UP000315395"/>
    </source>
</evidence>
<gene>
    <name evidence="1" type="ORF">FNH13_06540</name>
</gene>
<reference evidence="1 2" key="1">
    <citation type="submission" date="2019-07" db="EMBL/GenBank/DDBJ databases">
        <title>complete genome sequencing of Ornithinimicrobium sp. H23M54.</title>
        <authorList>
            <person name="Bae J.-W."/>
            <person name="Lee S.-Y."/>
        </authorList>
    </citation>
    <scope>NUCLEOTIDE SEQUENCE [LARGE SCALE GENOMIC DNA]</scope>
    <source>
        <strain evidence="1 2">H23M54</strain>
    </source>
</reference>
<name>A0A516G952_9MICO</name>
<organism evidence="1 2">
    <name type="scientific">Ornithinimicrobium ciconiae</name>
    <dbReference type="NCBI Taxonomy" id="2594265"/>
    <lineage>
        <taxon>Bacteria</taxon>
        <taxon>Bacillati</taxon>
        <taxon>Actinomycetota</taxon>
        <taxon>Actinomycetes</taxon>
        <taxon>Micrococcales</taxon>
        <taxon>Ornithinimicrobiaceae</taxon>
        <taxon>Ornithinimicrobium</taxon>
    </lineage>
</organism>
<dbReference type="Proteomes" id="UP000315395">
    <property type="component" value="Chromosome"/>
</dbReference>
<accession>A0A516G952</accession>
<dbReference type="RefSeq" id="WP_143782723.1">
    <property type="nucleotide sequence ID" value="NZ_CP041616.1"/>
</dbReference>
<dbReference type="AlphaFoldDB" id="A0A516G952"/>
<protein>
    <submittedName>
        <fullName evidence="1">Uncharacterized protein</fullName>
    </submittedName>
</protein>
<dbReference type="EMBL" id="CP041616">
    <property type="protein sequence ID" value="QDO88048.1"/>
    <property type="molecule type" value="Genomic_DNA"/>
</dbReference>
<dbReference type="KEGG" id="orz:FNH13_06540"/>
<evidence type="ECO:0000313" key="1">
    <source>
        <dbReference type="EMBL" id="QDO88048.1"/>
    </source>
</evidence>